<dbReference type="InterPro" id="IPR058154">
    <property type="entry name" value="Bxb1_TTP-like"/>
</dbReference>
<keyword evidence="2" id="KW-1185">Reference proteome</keyword>
<reference evidence="1 2" key="2">
    <citation type="submission" date="2019-07" db="EMBL/GenBank/DDBJ databases">
        <authorList>
            <person name="Huang Y."/>
        </authorList>
    </citation>
    <scope>NUCLEOTIDE SEQUENCE [LARGE SCALE GENOMIC DNA]</scope>
    <source>
        <strain evidence="1 2">HY188</strain>
    </source>
</reference>
<dbReference type="OrthoDB" id="4130395at2"/>
<dbReference type="Proteomes" id="UP000317344">
    <property type="component" value="Chromosome"/>
</dbReference>
<dbReference type="KEGG" id="toy:FO059_12470"/>
<name>A0A516X5M5_9ACTN</name>
<dbReference type="RefSeq" id="WP_143909206.1">
    <property type="nucleotide sequence ID" value="NZ_CP041765.1"/>
</dbReference>
<proteinExistence type="predicted"/>
<sequence>MAKNTDNASIYDLGEVWIADSLDTPDPEPGVPFYNEETGKALEGWTEVGLMDGDDGMTTSRDQDKNKHYAWGDILVRQSRQKFTLSRKFSALEDNPTTRSLIWPGSTARTIVTPKPKPIKMAFVKHDGDVTVREITKKHAEVDLDGDVNENESDLTKYELVADIYPLIKGKTGEYFKVEKFDADGNDLLSDEDGDASGEA</sequence>
<evidence type="ECO:0000313" key="2">
    <source>
        <dbReference type="Proteomes" id="UP000317344"/>
    </source>
</evidence>
<accession>A0A516X5M5</accession>
<dbReference type="Pfam" id="PF25681">
    <property type="entry name" value="Phage_TTP_17"/>
    <property type="match status" value="1"/>
</dbReference>
<reference evidence="1 2" key="1">
    <citation type="submission" date="2019-07" db="EMBL/GenBank/DDBJ databases">
        <title>Tomitella cavernea sp. nov., an actinomycete isolated from soil.</title>
        <authorList>
            <person name="Cheng J."/>
        </authorList>
    </citation>
    <scope>NUCLEOTIDE SEQUENCE [LARGE SCALE GENOMIC DNA]</scope>
    <source>
        <strain evidence="1 2">HY188</strain>
    </source>
</reference>
<evidence type="ECO:0000313" key="1">
    <source>
        <dbReference type="EMBL" id="QDQ97981.1"/>
    </source>
</evidence>
<organism evidence="1 2">
    <name type="scientific">Tomitella fengzijianii</name>
    <dbReference type="NCBI Taxonomy" id="2597660"/>
    <lineage>
        <taxon>Bacteria</taxon>
        <taxon>Bacillati</taxon>
        <taxon>Actinomycetota</taxon>
        <taxon>Actinomycetes</taxon>
        <taxon>Mycobacteriales</taxon>
        <taxon>Tomitella</taxon>
    </lineage>
</organism>
<protein>
    <recommendedName>
        <fullName evidence="3">Major tail protein</fullName>
    </recommendedName>
</protein>
<dbReference type="EMBL" id="CP041765">
    <property type="protein sequence ID" value="QDQ97981.1"/>
    <property type="molecule type" value="Genomic_DNA"/>
</dbReference>
<gene>
    <name evidence="1" type="ORF">FO059_12470</name>
</gene>
<evidence type="ECO:0008006" key="3">
    <source>
        <dbReference type="Google" id="ProtNLM"/>
    </source>
</evidence>
<dbReference type="AlphaFoldDB" id="A0A516X5M5"/>